<comment type="similarity">
    <text evidence="12">Belongs to the MPDU1 (TC 2.A.43.3) family.</text>
</comment>
<dbReference type="Pfam" id="PF07534">
    <property type="entry name" value="TLD"/>
    <property type="match status" value="1"/>
</dbReference>
<evidence type="ECO:0000256" key="6">
    <source>
        <dbReference type="ARBA" id="ARBA00022737"/>
    </source>
</evidence>
<dbReference type="Proteomes" id="UP000887581">
    <property type="component" value="Unplaced"/>
</dbReference>
<keyword evidence="4" id="KW-0813">Transport</keyword>
<evidence type="ECO:0000256" key="1">
    <source>
        <dbReference type="ARBA" id="ARBA00004141"/>
    </source>
</evidence>
<feature type="transmembrane region" description="Helical" evidence="14">
    <location>
        <begin position="770"/>
        <end position="789"/>
    </location>
</feature>
<dbReference type="WBParaSite" id="sdigi.contig217.g6254.t1">
    <property type="protein sequence ID" value="sdigi.contig217.g6254.t1"/>
    <property type="gene ID" value="sdigi.contig217.g6254"/>
</dbReference>
<dbReference type="PANTHER" id="PTHR12226">
    <property type="entry name" value="MANNOSE-P-DOLICHOL UTILIZATION DEFECT 1 LEC35 -RELATED"/>
    <property type="match status" value="1"/>
</dbReference>
<keyword evidence="7 14" id="KW-1133">Transmembrane helix</keyword>
<evidence type="ECO:0000256" key="13">
    <source>
        <dbReference type="ARBA" id="ARBA00067517"/>
    </source>
</evidence>
<keyword evidence="10" id="KW-0968">Cytoplasmic vesicle</keyword>
<dbReference type="PROSITE" id="PS50086">
    <property type="entry name" value="TBC_RABGAP"/>
    <property type="match status" value="1"/>
</dbReference>
<dbReference type="InterPro" id="IPR000195">
    <property type="entry name" value="Rab-GAP-TBC_dom"/>
</dbReference>
<organism evidence="17 18">
    <name type="scientific">Setaria digitata</name>
    <dbReference type="NCBI Taxonomy" id="48799"/>
    <lineage>
        <taxon>Eukaryota</taxon>
        <taxon>Metazoa</taxon>
        <taxon>Ecdysozoa</taxon>
        <taxon>Nematoda</taxon>
        <taxon>Chromadorea</taxon>
        <taxon>Rhabditida</taxon>
        <taxon>Spirurina</taxon>
        <taxon>Spiruromorpha</taxon>
        <taxon>Filarioidea</taxon>
        <taxon>Setariidae</taxon>
        <taxon>Setaria</taxon>
    </lineage>
</organism>
<evidence type="ECO:0000256" key="2">
    <source>
        <dbReference type="ARBA" id="ARBA00004156"/>
    </source>
</evidence>
<evidence type="ECO:0000256" key="11">
    <source>
        <dbReference type="ARBA" id="ARBA00034103"/>
    </source>
</evidence>
<keyword evidence="17" id="KW-1185">Reference proteome</keyword>
<evidence type="ECO:0000256" key="7">
    <source>
        <dbReference type="ARBA" id="ARBA00022989"/>
    </source>
</evidence>
<accession>A0A915PRT9</accession>
<evidence type="ECO:0000256" key="8">
    <source>
        <dbReference type="ARBA" id="ARBA00023018"/>
    </source>
</evidence>
<feature type="transmembrane region" description="Helical" evidence="14">
    <location>
        <begin position="854"/>
        <end position="875"/>
    </location>
</feature>
<feature type="transmembrane region" description="Helical" evidence="14">
    <location>
        <begin position="714"/>
        <end position="734"/>
    </location>
</feature>
<evidence type="ECO:0000256" key="12">
    <source>
        <dbReference type="ARBA" id="ARBA00038475"/>
    </source>
</evidence>
<feature type="domain" description="Rab-GAP TBC" evidence="15">
    <location>
        <begin position="194"/>
        <end position="384"/>
    </location>
</feature>
<dbReference type="GO" id="GO:0012505">
    <property type="term" value="C:endomembrane system"/>
    <property type="evidence" value="ECO:0007669"/>
    <property type="project" value="UniProtKB-SubCell"/>
</dbReference>
<dbReference type="SMART" id="SM00584">
    <property type="entry name" value="TLDc"/>
    <property type="match status" value="1"/>
</dbReference>
<dbReference type="Pfam" id="PF04193">
    <property type="entry name" value="PQ-loop"/>
    <property type="match status" value="2"/>
</dbReference>
<dbReference type="Gene3D" id="1.10.472.80">
    <property type="entry name" value="Ypt/Rab-GAP domain of gyp1p, domain 3"/>
    <property type="match status" value="1"/>
</dbReference>
<dbReference type="SMART" id="SM00679">
    <property type="entry name" value="CTNS"/>
    <property type="match status" value="2"/>
</dbReference>
<evidence type="ECO:0000256" key="4">
    <source>
        <dbReference type="ARBA" id="ARBA00022448"/>
    </source>
</evidence>
<sequence length="884" mass="99628">MFGGQMSRDHRSGPVMRSFRRSSLGNLYQSFVRRKKSASAMKMTDANTSGTEVRDKEQAAFVLIRATSAMTSVPDADDVEAGPSSTKLSAPVLSTPSALQRTESNTSFLSRLSGRLRRSLHLPSSKREQFVKFTVSDEVAAVGDSKSLLLRELSGVRIVNYDESYDGSIEKVRQILQRNRSNEIKRLLRKTNWPVGHKIRAKLWQEICKSNNPDFNGHKNCYDSEAWEEPDGYFSPKARFLLSSDTIQDCYELNGNGLRALHRLIRGLDATIPTLNYGPLVQPILALFLHYMSEDDAYACIFRILKNHSYYMKNSVLASKAASYTLLTLIKTHKGAAYKTLKNWIGTSDEDILVKALHNWPRWIFCALPFEFLIRIIDCYLYEGNKILMRIAVTLLNTWHKNIKIPEYLTDKTYQERIDLFAESIMQSLKYGNVSASALLEAAIRIRNFSGARIARFEEKYKNMILKREGPEIPATDLAARHTKPFISSIVSPEVAFELMCHLPEKCQLKTPALIYHLGDDGTSFHHFWMKVDEADSTLLIIKTGKGEVLGAFCDEPWKNRMKTRERGTGKYFGGGLSFVWNLDKNNQVNKYGWAEKQAECFMAAPYDPEPTILMIGGNAIYILDELIKGSSLPSNTFQNPELVEGGAFKIDDMEKPVKNVFSQKILCLRIAVSEECATIIISRLLGLGLTLGSLVIFIPQILKIQLARSGEGISLLSQLLGLFACFAVTSYSYAKGYVFSQWGDSFFVTIQMIIIITQILWFSSRQAHAAVFLAFCWTIVCAVIGDYISVEILALLQAVTIPVTIVAKFLQIRTNYQQQRTGQLSMISVFLQFGGCLARVFTSLKETGDQLVVTNYVIATLLNGIISAQFYLYWSNIEKKRLA</sequence>
<dbReference type="PANTHER" id="PTHR12226:SF2">
    <property type="entry name" value="MANNOSE-P-DOLICHOL UTILIZATION DEFECT 1 PROTEIN"/>
    <property type="match status" value="1"/>
</dbReference>
<protein>
    <recommendedName>
        <fullName evidence="13">Mannose-P-dolichol utilization defect 1 protein homolog</fullName>
    </recommendedName>
</protein>
<dbReference type="InterPro" id="IPR016817">
    <property type="entry name" value="MannP-dilichol_defect-1"/>
</dbReference>
<evidence type="ECO:0000313" key="18">
    <source>
        <dbReference type="WBParaSite" id="sdigi.contig217.g6254.t1"/>
    </source>
</evidence>
<feature type="transmembrane region" description="Helical" evidence="14">
    <location>
        <begin position="746"/>
        <end position="763"/>
    </location>
</feature>
<reference evidence="18" key="1">
    <citation type="submission" date="2022-11" db="UniProtKB">
        <authorList>
            <consortium name="WormBaseParasite"/>
        </authorList>
    </citation>
    <scope>IDENTIFICATION</scope>
</reference>
<dbReference type="InterPro" id="IPR035969">
    <property type="entry name" value="Rab-GAP_TBC_sf"/>
</dbReference>
<dbReference type="Pfam" id="PF00566">
    <property type="entry name" value="RabGAP-TBC"/>
    <property type="match status" value="1"/>
</dbReference>
<dbReference type="AlphaFoldDB" id="A0A915PRT9"/>
<dbReference type="GO" id="GO:0030659">
    <property type="term" value="C:cytoplasmic vesicle membrane"/>
    <property type="evidence" value="ECO:0007669"/>
    <property type="project" value="UniProtKB-SubCell"/>
</dbReference>
<evidence type="ECO:0000259" key="15">
    <source>
        <dbReference type="PROSITE" id="PS50086"/>
    </source>
</evidence>
<keyword evidence="6" id="KW-0677">Repeat</keyword>
<feature type="domain" description="TLDc" evidence="16">
    <location>
        <begin position="489"/>
        <end position="662"/>
    </location>
</feature>
<keyword evidence="5 14" id="KW-0812">Transmembrane</keyword>
<feature type="transmembrane region" description="Helical" evidence="14">
    <location>
        <begin position="795"/>
        <end position="813"/>
    </location>
</feature>
<feature type="transmembrane region" description="Helical" evidence="14">
    <location>
        <begin position="681"/>
        <end position="702"/>
    </location>
</feature>
<dbReference type="SMART" id="SM00164">
    <property type="entry name" value="TBC"/>
    <property type="match status" value="1"/>
</dbReference>
<evidence type="ECO:0000259" key="16">
    <source>
        <dbReference type="PROSITE" id="PS51886"/>
    </source>
</evidence>
<feature type="transmembrane region" description="Helical" evidence="14">
    <location>
        <begin position="825"/>
        <end position="842"/>
    </location>
</feature>
<evidence type="ECO:0000313" key="17">
    <source>
        <dbReference type="Proteomes" id="UP000887581"/>
    </source>
</evidence>
<evidence type="ECO:0000256" key="14">
    <source>
        <dbReference type="SAM" id="Phobius"/>
    </source>
</evidence>
<keyword evidence="8" id="KW-0770">Synapse</keyword>
<comment type="subcellular location">
    <subcellularLocation>
        <location evidence="2">Cytoplasmic vesicle membrane</location>
    </subcellularLocation>
    <subcellularLocation>
        <location evidence="3">Endomembrane system</location>
        <topology evidence="3">Peripheral membrane protein</topology>
    </subcellularLocation>
    <subcellularLocation>
        <location evidence="1">Membrane</location>
        <topology evidence="1">Multi-pass membrane protein</topology>
    </subcellularLocation>
    <subcellularLocation>
        <location evidence="11">Synapse</location>
    </subcellularLocation>
</comment>
<dbReference type="SUPFAM" id="SSF47923">
    <property type="entry name" value="Ypt/Rab-GAP domain of gyp1p"/>
    <property type="match status" value="2"/>
</dbReference>
<dbReference type="Gene3D" id="1.20.1280.290">
    <property type="match status" value="1"/>
</dbReference>
<dbReference type="InterPro" id="IPR006603">
    <property type="entry name" value="PQ-loop_rpt"/>
</dbReference>
<dbReference type="PROSITE" id="PS51886">
    <property type="entry name" value="TLDC"/>
    <property type="match status" value="1"/>
</dbReference>
<dbReference type="FunFam" id="1.20.1280.290:FF:000006">
    <property type="entry name" value="mannose-P-dolichol utilization defect 1 protein"/>
    <property type="match status" value="1"/>
</dbReference>
<keyword evidence="9 14" id="KW-0472">Membrane</keyword>
<dbReference type="GO" id="GO:0045202">
    <property type="term" value="C:synapse"/>
    <property type="evidence" value="ECO:0007669"/>
    <property type="project" value="UniProtKB-SubCell"/>
</dbReference>
<evidence type="ECO:0000256" key="10">
    <source>
        <dbReference type="ARBA" id="ARBA00023329"/>
    </source>
</evidence>
<dbReference type="GO" id="GO:0009312">
    <property type="term" value="P:oligosaccharide biosynthetic process"/>
    <property type="evidence" value="ECO:0007669"/>
    <property type="project" value="TreeGrafter"/>
</dbReference>
<evidence type="ECO:0000256" key="3">
    <source>
        <dbReference type="ARBA" id="ARBA00004184"/>
    </source>
</evidence>
<dbReference type="InterPro" id="IPR006571">
    <property type="entry name" value="TLDc_dom"/>
</dbReference>
<proteinExistence type="inferred from homology"/>
<evidence type="ECO:0000256" key="9">
    <source>
        <dbReference type="ARBA" id="ARBA00023136"/>
    </source>
</evidence>
<name>A0A915PRT9_9BILA</name>
<evidence type="ECO:0000256" key="5">
    <source>
        <dbReference type="ARBA" id="ARBA00022692"/>
    </source>
</evidence>